<feature type="domain" description="DUF6314" evidence="2">
    <location>
        <begin position="29"/>
        <end position="152"/>
    </location>
</feature>
<evidence type="ECO:0000313" key="3">
    <source>
        <dbReference type="EMBL" id="QKD02624.1"/>
    </source>
</evidence>
<accession>A0A6M7WRG1</accession>
<dbReference type="Proteomes" id="UP000503017">
    <property type="component" value="Chromosome"/>
</dbReference>
<sequence length="202" mass="22244">MDTHRAAASGRGNTHGPVGQAGETMTDSLVGDWKVRRTMIDFLTGATYRFAGDAVVTADAFSEHGLMRIGSQEMPASRRYRLEPGEGSMCILHADGRGFIALGPKAAQTVHHLCGADLYVGRFFFRGPDEWAEAWRVKGPRKNYTSLGRFYRLRDTSSRLRLGHEVEVRALENALIAGEDSGAPIAFDSTAFLSKMRTKHAR</sequence>
<protein>
    <recommendedName>
        <fullName evidence="2">DUF6314 domain-containing protein</fullName>
    </recommendedName>
</protein>
<evidence type="ECO:0000259" key="2">
    <source>
        <dbReference type="Pfam" id="PF19834"/>
    </source>
</evidence>
<proteinExistence type="predicted"/>
<dbReference type="Pfam" id="PF19834">
    <property type="entry name" value="DUF6314"/>
    <property type="match status" value="1"/>
</dbReference>
<evidence type="ECO:0000256" key="1">
    <source>
        <dbReference type="SAM" id="MobiDB-lite"/>
    </source>
</evidence>
<reference evidence="3 4" key="1">
    <citation type="submission" date="2018-10" db="EMBL/GenBank/DDBJ databases">
        <authorList>
            <person name="Perry B.J."/>
            <person name="Sullivan J.T."/>
            <person name="Murphy R.J.T."/>
            <person name="Ramsay J.P."/>
            <person name="Ronson C.W."/>
        </authorList>
    </citation>
    <scope>NUCLEOTIDE SEQUENCE [LARGE SCALE GENOMIC DNA]</scope>
    <source>
        <strain evidence="3 4">R88b</strain>
    </source>
</reference>
<dbReference type="InterPro" id="IPR022789">
    <property type="entry name" value="ParD"/>
</dbReference>
<name>A0A6M7WRG1_RHILI</name>
<organism evidence="3 4">
    <name type="scientific">Mesorhizobium loti R88b</name>
    <dbReference type="NCBI Taxonomy" id="935548"/>
    <lineage>
        <taxon>Bacteria</taxon>
        <taxon>Pseudomonadati</taxon>
        <taxon>Pseudomonadota</taxon>
        <taxon>Alphaproteobacteria</taxon>
        <taxon>Hyphomicrobiales</taxon>
        <taxon>Phyllobacteriaceae</taxon>
        <taxon>Mesorhizobium</taxon>
    </lineage>
</organism>
<dbReference type="InterPro" id="IPR045632">
    <property type="entry name" value="DUF6314"/>
</dbReference>
<evidence type="ECO:0000313" key="4">
    <source>
        <dbReference type="Proteomes" id="UP000503017"/>
    </source>
</evidence>
<dbReference type="Pfam" id="PF03693">
    <property type="entry name" value="ParD_antitoxin"/>
    <property type="match status" value="1"/>
</dbReference>
<dbReference type="EMBL" id="CP033367">
    <property type="protein sequence ID" value="QKD02624.1"/>
    <property type="molecule type" value="Genomic_DNA"/>
</dbReference>
<feature type="region of interest" description="Disordered" evidence="1">
    <location>
        <begin position="1"/>
        <end position="24"/>
    </location>
</feature>
<gene>
    <name evidence="3" type="ORF">EB235_14880</name>
</gene>
<dbReference type="AlphaFoldDB" id="A0A6M7WRG1"/>